<reference evidence="1" key="2">
    <citation type="submission" date="2021-09" db="EMBL/GenBank/DDBJ databases">
        <authorList>
            <person name="Jia N."/>
            <person name="Wang J."/>
            <person name="Shi W."/>
            <person name="Du L."/>
            <person name="Sun Y."/>
            <person name="Zhan W."/>
            <person name="Jiang J."/>
            <person name="Wang Q."/>
            <person name="Zhang B."/>
            <person name="Ji P."/>
            <person name="Sakyi L.B."/>
            <person name="Cui X."/>
            <person name="Yuan T."/>
            <person name="Jiang B."/>
            <person name="Yang W."/>
            <person name="Lam T.T.-Y."/>
            <person name="Chang Q."/>
            <person name="Ding S."/>
            <person name="Wang X."/>
            <person name="Zhu J."/>
            <person name="Ruan X."/>
            <person name="Zhao L."/>
            <person name="Wei J."/>
            <person name="Que T."/>
            <person name="Du C."/>
            <person name="Cheng J."/>
            <person name="Dai P."/>
            <person name="Han X."/>
            <person name="Huang E."/>
            <person name="Gao Y."/>
            <person name="Liu J."/>
            <person name="Shao H."/>
            <person name="Ye R."/>
            <person name="Li L."/>
            <person name="Wei W."/>
            <person name="Wang X."/>
            <person name="Wang C."/>
            <person name="Huo Q."/>
            <person name="Li W."/>
            <person name="Guo W."/>
            <person name="Chen H."/>
            <person name="Chen S."/>
            <person name="Zhou L."/>
            <person name="Zhou L."/>
            <person name="Ni X."/>
            <person name="Tian J."/>
            <person name="Zhou Y."/>
            <person name="Sheng Y."/>
            <person name="Liu T."/>
            <person name="Pan Y."/>
            <person name="Xia L."/>
            <person name="Li J."/>
            <person name="Zhao F."/>
            <person name="Cao W."/>
        </authorList>
    </citation>
    <scope>NUCLEOTIDE SEQUENCE</scope>
    <source>
        <strain evidence="1">Rmic-2018</strain>
        <tissue evidence="1">Larvae</tissue>
    </source>
</reference>
<evidence type="ECO:0000313" key="1">
    <source>
        <dbReference type="EMBL" id="KAH8035936.1"/>
    </source>
</evidence>
<dbReference type="Gene3D" id="3.30.40.10">
    <property type="entry name" value="Zinc/RING finger domain, C3HC4 (zinc finger)"/>
    <property type="match status" value="1"/>
</dbReference>
<gene>
    <name evidence="1" type="ORF">HPB51_013442</name>
</gene>
<dbReference type="InterPro" id="IPR013083">
    <property type="entry name" value="Znf_RING/FYVE/PHD"/>
</dbReference>
<comment type="caution">
    <text evidence="1">The sequence shown here is derived from an EMBL/GenBank/DDBJ whole genome shotgun (WGS) entry which is preliminary data.</text>
</comment>
<name>A0A9J6EPJ4_RHIMP</name>
<dbReference type="AlphaFoldDB" id="A0A9J6EPJ4"/>
<dbReference type="Proteomes" id="UP000821866">
    <property type="component" value="Chromosome 11"/>
</dbReference>
<accession>A0A9J6EPJ4</accession>
<organism evidence="1 2">
    <name type="scientific">Rhipicephalus microplus</name>
    <name type="common">Cattle tick</name>
    <name type="synonym">Boophilus microplus</name>
    <dbReference type="NCBI Taxonomy" id="6941"/>
    <lineage>
        <taxon>Eukaryota</taxon>
        <taxon>Metazoa</taxon>
        <taxon>Ecdysozoa</taxon>
        <taxon>Arthropoda</taxon>
        <taxon>Chelicerata</taxon>
        <taxon>Arachnida</taxon>
        <taxon>Acari</taxon>
        <taxon>Parasitiformes</taxon>
        <taxon>Ixodida</taxon>
        <taxon>Ixodoidea</taxon>
        <taxon>Ixodidae</taxon>
        <taxon>Rhipicephalinae</taxon>
        <taxon>Rhipicephalus</taxon>
        <taxon>Boophilus</taxon>
    </lineage>
</organism>
<reference evidence="1" key="1">
    <citation type="journal article" date="2020" name="Cell">
        <title>Large-Scale Comparative Analyses of Tick Genomes Elucidate Their Genetic Diversity and Vector Capacities.</title>
        <authorList>
            <consortium name="Tick Genome and Microbiome Consortium (TIGMIC)"/>
            <person name="Jia N."/>
            <person name="Wang J."/>
            <person name="Shi W."/>
            <person name="Du L."/>
            <person name="Sun Y."/>
            <person name="Zhan W."/>
            <person name="Jiang J.F."/>
            <person name="Wang Q."/>
            <person name="Zhang B."/>
            <person name="Ji P."/>
            <person name="Bell-Sakyi L."/>
            <person name="Cui X.M."/>
            <person name="Yuan T.T."/>
            <person name="Jiang B.G."/>
            <person name="Yang W.F."/>
            <person name="Lam T.T."/>
            <person name="Chang Q.C."/>
            <person name="Ding S.J."/>
            <person name="Wang X.J."/>
            <person name="Zhu J.G."/>
            <person name="Ruan X.D."/>
            <person name="Zhao L."/>
            <person name="Wei J.T."/>
            <person name="Ye R.Z."/>
            <person name="Que T.C."/>
            <person name="Du C.H."/>
            <person name="Zhou Y.H."/>
            <person name="Cheng J.X."/>
            <person name="Dai P.F."/>
            <person name="Guo W.B."/>
            <person name="Han X.H."/>
            <person name="Huang E.J."/>
            <person name="Li L.F."/>
            <person name="Wei W."/>
            <person name="Gao Y.C."/>
            <person name="Liu J.Z."/>
            <person name="Shao H.Z."/>
            <person name="Wang X."/>
            <person name="Wang C.C."/>
            <person name="Yang T.C."/>
            <person name="Huo Q.B."/>
            <person name="Li W."/>
            <person name="Chen H.Y."/>
            <person name="Chen S.E."/>
            <person name="Zhou L.G."/>
            <person name="Ni X.B."/>
            <person name="Tian J.H."/>
            <person name="Sheng Y."/>
            <person name="Liu T."/>
            <person name="Pan Y.S."/>
            <person name="Xia L.Y."/>
            <person name="Li J."/>
            <person name="Zhao F."/>
            <person name="Cao W.C."/>
        </authorList>
    </citation>
    <scope>NUCLEOTIDE SEQUENCE</scope>
    <source>
        <strain evidence="1">Rmic-2018</strain>
    </source>
</reference>
<sequence>MVPSSCACSVCGMISKCSVKLPCSHVVYVACHTTNSANDAGQCPLDRQPLRKVDSVSMKFPVIKIRKFKAHYWNEAQRCEFVDSMETLLKHHEDNCTFQVVECLRFTQAVLIKDLGKHQEDDCGASALDSIKKSSSSESAAEMPKDTLKGLGMLL</sequence>
<protein>
    <submittedName>
        <fullName evidence="1">Uncharacterized protein</fullName>
    </submittedName>
</protein>
<proteinExistence type="predicted"/>
<dbReference type="SUPFAM" id="SSF57850">
    <property type="entry name" value="RING/U-box"/>
    <property type="match status" value="1"/>
</dbReference>
<evidence type="ECO:0000313" key="2">
    <source>
        <dbReference type="Proteomes" id="UP000821866"/>
    </source>
</evidence>
<keyword evidence="2" id="KW-1185">Reference proteome</keyword>
<dbReference type="EMBL" id="JABSTU010000003">
    <property type="protein sequence ID" value="KAH8035936.1"/>
    <property type="molecule type" value="Genomic_DNA"/>
</dbReference>